<sequence length="102" mass="11846">MTPINTWPKKVDKSRSTLLLISIFFAAICMRGYFPVGMGLDGKSLLLSFRIRHGLPLCIDFDLFFSCLARDSDENFFFLKKEHQKYQPRIKGKQKKGRIISE</sequence>
<accession>A0A8X6N787</accession>
<reference evidence="2" key="1">
    <citation type="submission" date="2020-08" db="EMBL/GenBank/DDBJ databases">
        <title>Multicomponent nature underlies the extraordinary mechanical properties of spider dragline silk.</title>
        <authorList>
            <person name="Kono N."/>
            <person name="Nakamura H."/>
            <person name="Mori M."/>
            <person name="Yoshida Y."/>
            <person name="Ohtoshi R."/>
            <person name="Malay A.D."/>
            <person name="Moran D.A.P."/>
            <person name="Tomita M."/>
            <person name="Numata K."/>
            <person name="Arakawa K."/>
        </authorList>
    </citation>
    <scope>NUCLEOTIDE SEQUENCE</scope>
</reference>
<proteinExistence type="predicted"/>
<dbReference type="AlphaFoldDB" id="A0A8X6N787"/>
<keyword evidence="3" id="KW-1185">Reference proteome</keyword>
<protein>
    <submittedName>
        <fullName evidence="2">Uncharacterized protein</fullName>
    </submittedName>
</protein>
<evidence type="ECO:0000256" key="1">
    <source>
        <dbReference type="SAM" id="Phobius"/>
    </source>
</evidence>
<dbReference type="OrthoDB" id="6427895at2759"/>
<dbReference type="EMBL" id="BMAW01006175">
    <property type="protein sequence ID" value="GFS97660.1"/>
    <property type="molecule type" value="Genomic_DNA"/>
</dbReference>
<keyword evidence="1" id="KW-1133">Transmembrane helix</keyword>
<keyword evidence="1" id="KW-0812">Transmembrane</keyword>
<name>A0A8X6N787_NEPPI</name>
<dbReference type="Proteomes" id="UP000887013">
    <property type="component" value="Unassembled WGS sequence"/>
</dbReference>
<feature type="transmembrane region" description="Helical" evidence="1">
    <location>
        <begin position="16"/>
        <end position="34"/>
    </location>
</feature>
<comment type="caution">
    <text evidence="2">The sequence shown here is derived from an EMBL/GenBank/DDBJ whole genome shotgun (WGS) entry which is preliminary data.</text>
</comment>
<keyword evidence="1" id="KW-0472">Membrane</keyword>
<evidence type="ECO:0000313" key="2">
    <source>
        <dbReference type="EMBL" id="GFS97660.1"/>
    </source>
</evidence>
<gene>
    <name evidence="2" type="ORF">NPIL_476011</name>
</gene>
<organism evidence="2 3">
    <name type="scientific">Nephila pilipes</name>
    <name type="common">Giant wood spider</name>
    <name type="synonym">Nephila maculata</name>
    <dbReference type="NCBI Taxonomy" id="299642"/>
    <lineage>
        <taxon>Eukaryota</taxon>
        <taxon>Metazoa</taxon>
        <taxon>Ecdysozoa</taxon>
        <taxon>Arthropoda</taxon>
        <taxon>Chelicerata</taxon>
        <taxon>Arachnida</taxon>
        <taxon>Araneae</taxon>
        <taxon>Araneomorphae</taxon>
        <taxon>Entelegynae</taxon>
        <taxon>Araneoidea</taxon>
        <taxon>Nephilidae</taxon>
        <taxon>Nephila</taxon>
    </lineage>
</organism>
<evidence type="ECO:0000313" key="3">
    <source>
        <dbReference type="Proteomes" id="UP000887013"/>
    </source>
</evidence>